<evidence type="ECO:0000256" key="3">
    <source>
        <dbReference type="ARBA" id="ARBA00022741"/>
    </source>
</evidence>
<dbReference type="CDD" id="cd01740">
    <property type="entry name" value="GATase1_FGAR_AT"/>
    <property type="match status" value="1"/>
</dbReference>
<evidence type="ECO:0000256" key="8">
    <source>
        <dbReference type="HAMAP-Rule" id="MF_00421"/>
    </source>
</evidence>
<comment type="caution">
    <text evidence="9">The sequence shown here is derived from an EMBL/GenBank/DDBJ whole genome shotgun (WGS) entry which is preliminary data.</text>
</comment>
<comment type="function">
    <text evidence="8">Part of the phosphoribosylformylglycinamidine synthase complex involved in the purines biosynthetic pathway. Catalyzes the ATP-dependent conversion of formylglycinamide ribonucleotide (FGAR) and glutamine to yield formylglycinamidine ribonucleotide (FGAM) and glutamate. The FGAM synthase complex is composed of three subunits. PurQ produces an ammonia molecule by converting glutamine to glutamate. PurL transfers the ammonia molecule to FGAR to form FGAM in an ATP-dependent manner. PurS interacts with PurQ and PurL and is thought to assist in the transfer of the ammonia molecule from PurQ to PurL.</text>
</comment>
<dbReference type="GO" id="GO:0004642">
    <property type="term" value="F:phosphoribosylformylglycinamidine synthase activity"/>
    <property type="evidence" value="ECO:0007669"/>
    <property type="project" value="UniProtKB-UniRule"/>
</dbReference>
<keyword evidence="5 8" id="KW-0378">Hydrolase</keyword>
<dbReference type="InterPro" id="IPR029062">
    <property type="entry name" value="Class_I_gatase-like"/>
</dbReference>
<keyword evidence="7 8" id="KW-0315">Glutamine amidotransferase</keyword>
<protein>
    <recommendedName>
        <fullName evidence="8">Phosphoribosylformylglycinamidine synthase subunit PurQ</fullName>
        <shortName evidence="8">FGAM synthase</shortName>
        <ecNumber evidence="8">6.3.5.3</ecNumber>
    </recommendedName>
    <alternativeName>
        <fullName evidence="8">Formylglycinamide ribonucleotide amidotransferase subunit I</fullName>
        <shortName evidence="8">FGAR amidotransferase I</shortName>
        <shortName evidence="8">FGAR-AT I</shortName>
    </alternativeName>
    <alternativeName>
        <fullName evidence="8">Glutaminase PurQ</fullName>
        <ecNumber evidence="8">3.5.1.2</ecNumber>
    </alternativeName>
    <alternativeName>
        <fullName evidence="8">Phosphoribosylformylglycinamidine synthase subunit I</fullName>
    </alternativeName>
</protein>
<dbReference type="Proteomes" id="UP000549765">
    <property type="component" value="Unassembled WGS sequence"/>
</dbReference>
<keyword evidence="10" id="KW-1185">Reference proteome</keyword>
<dbReference type="RefSeq" id="WP_168722492.1">
    <property type="nucleotide sequence ID" value="NZ_JAAXPN010000009.1"/>
</dbReference>
<dbReference type="PIRSF" id="PIRSF001586">
    <property type="entry name" value="FGAM_synth_I"/>
    <property type="match status" value="1"/>
</dbReference>
<dbReference type="GO" id="GO:0004359">
    <property type="term" value="F:glutaminase activity"/>
    <property type="evidence" value="ECO:0007669"/>
    <property type="project" value="UniProtKB-EC"/>
</dbReference>
<dbReference type="NCBIfam" id="TIGR01737">
    <property type="entry name" value="FGAM_synth_I"/>
    <property type="match status" value="1"/>
</dbReference>
<keyword evidence="4 8" id="KW-0658">Purine biosynthesis</keyword>
<dbReference type="EC" id="6.3.5.3" evidence="8"/>
<dbReference type="HAMAP" id="MF_00421">
    <property type="entry name" value="PurQ"/>
    <property type="match status" value="1"/>
</dbReference>
<feature type="active site" evidence="8">
    <location>
        <position position="193"/>
    </location>
</feature>
<dbReference type="PANTHER" id="PTHR47552:SF1">
    <property type="entry name" value="PHOSPHORIBOSYLFORMYLGLYCINAMIDINE SYNTHASE SUBUNIT PURQ"/>
    <property type="match status" value="1"/>
</dbReference>
<keyword evidence="3 8" id="KW-0547">Nucleotide-binding</keyword>
<organism evidence="9 10">
    <name type="scientific">Periweissella fabalis</name>
    <dbReference type="NCBI Taxonomy" id="1070421"/>
    <lineage>
        <taxon>Bacteria</taxon>
        <taxon>Bacillati</taxon>
        <taxon>Bacillota</taxon>
        <taxon>Bacilli</taxon>
        <taxon>Lactobacillales</taxon>
        <taxon>Lactobacillaceae</taxon>
        <taxon>Periweissella</taxon>
    </lineage>
</organism>
<dbReference type="SMART" id="SM01211">
    <property type="entry name" value="GATase_5"/>
    <property type="match status" value="1"/>
</dbReference>
<comment type="catalytic activity">
    <reaction evidence="8">
        <text>L-glutamine + H2O = L-glutamate + NH4(+)</text>
        <dbReference type="Rhea" id="RHEA:15889"/>
        <dbReference type="ChEBI" id="CHEBI:15377"/>
        <dbReference type="ChEBI" id="CHEBI:28938"/>
        <dbReference type="ChEBI" id="CHEBI:29985"/>
        <dbReference type="ChEBI" id="CHEBI:58359"/>
        <dbReference type="EC" id="3.5.1.2"/>
    </reaction>
</comment>
<feature type="active site" description="Nucleophile" evidence="8">
    <location>
        <position position="86"/>
    </location>
</feature>
<dbReference type="Pfam" id="PF13507">
    <property type="entry name" value="GATase_5"/>
    <property type="match status" value="1"/>
</dbReference>
<dbReference type="UniPathway" id="UPA00074">
    <property type="reaction ID" value="UER00128"/>
</dbReference>
<reference evidence="9 10" key="1">
    <citation type="submission" date="2020-04" db="EMBL/GenBank/DDBJ databases">
        <title>MicrobeNet Type strains.</title>
        <authorList>
            <person name="Nicholson A.C."/>
        </authorList>
    </citation>
    <scope>NUCLEOTIDE SEQUENCE [LARGE SCALE GENOMIC DNA]</scope>
    <source>
        <strain evidence="9 10">CCUG 61472</strain>
    </source>
</reference>
<proteinExistence type="inferred from homology"/>
<feature type="active site" evidence="8">
    <location>
        <position position="195"/>
    </location>
</feature>
<evidence type="ECO:0000256" key="4">
    <source>
        <dbReference type="ARBA" id="ARBA00022755"/>
    </source>
</evidence>
<dbReference type="EC" id="3.5.1.2" evidence="8"/>
<name>A0A7X6N3M3_9LACO</name>
<evidence type="ECO:0000256" key="1">
    <source>
        <dbReference type="ARBA" id="ARBA00022490"/>
    </source>
</evidence>
<keyword evidence="1 8" id="KW-0963">Cytoplasm</keyword>
<dbReference type="GO" id="GO:0005524">
    <property type="term" value="F:ATP binding"/>
    <property type="evidence" value="ECO:0007669"/>
    <property type="project" value="UniProtKB-KW"/>
</dbReference>
<evidence type="ECO:0000313" key="10">
    <source>
        <dbReference type="Proteomes" id="UP000549765"/>
    </source>
</evidence>
<evidence type="ECO:0000256" key="6">
    <source>
        <dbReference type="ARBA" id="ARBA00022840"/>
    </source>
</evidence>
<comment type="subunit">
    <text evidence="8">Part of the FGAM synthase complex composed of 1 PurL, 1 PurQ and 2 PurS subunits.</text>
</comment>
<evidence type="ECO:0000256" key="7">
    <source>
        <dbReference type="ARBA" id="ARBA00022962"/>
    </source>
</evidence>
<keyword evidence="6 8" id="KW-0067">ATP-binding</keyword>
<comment type="catalytic activity">
    <reaction evidence="8">
        <text>N(2)-formyl-N(1)-(5-phospho-beta-D-ribosyl)glycinamide + L-glutamine + ATP + H2O = 2-formamido-N(1)-(5-O-phospho-beta-D-ribosyl)acetamidine + L-glutamate + ADP + phosphate + H(+)</text>
        <dbReference type="Rhea" id="RHEA:17129"/>
        <dbReference type="ChEBI" id="CHEBI:15377"/>
        <dbReference type="ChEBI" id="CHEBI:15378"/>
        <dbReference type="ChEBI" id="CHEBI:29985"/>
        <dbReference type="ChEBI" id="CHEBI:30616"/>
        <dbReference type="ChEBI" id="CHEBI:43474"/>
        <dbReference type="ChEBI" id="CHEBI:58359"/>
        <dbReference type="ChEBI" id="CHEBI:147286"/>
        <dbReference type="ChEBI" id="CHEBI:147287"/>
        <dbReference type="ChEBI" id="CHEBI:456216"/>
        <dbReference type="EC" id="6.3.5.3"/>
    </reaction>
</comment>
<comment type="subcellular location">
    <subcellularLocation>
        <location evidence="8">Cytoplasm</location>
    </subcellularLocation>
</comment>
<accession>A0A7X6N3M3</accession>
<comment type="pathway">
    <text evidence="8">Purine metabolism; IMP biosynthesis via de novo pathway; 5-amino-1-(5-phospho-D-ribosyl)imidazole from N(2)-formyl-N(1)-(5-phospho-D-ribosyl)glycinamide: step 1/2.</text>
</comment>
<gene>
    <name evidence="8 9" type="primary">purQ</name>
    <name evidence="9" type="ORF">HF964_07815</name>
</gene>
<evidence type="ECO:0000313" key="9">
    <source>
        <dbReference type="EMBL" id="NKZ24697.1"/>
    </source>
</evidence>
<dbReference type="GO" id="GO:0006189">
    <property type="term" value="P:'de novo' IMP biosynthetic process"/>
    <property type="evidence" value="ECO:0007669"/>
    <property type="project" value="UniProtKB-UniRule"/>
</dbReference>
<dbReference type="EMBL" id="JAAXPN010000009">
    <property type="protein sequence ID" value="NKZ24697.1"/>
    <property type="molecule type" value="Genomic_DNA"/>
</dbReference>
<sequence>MKAAVITFPGSNCDLDMYHALVDEFQIETEILPATITDLSAYDAIFIPGGFSYGDYLRTGAIARFAPVMAAIKAADQQGKIIVGICNGFQILTEAGLLPGALQTNTQPGFICDITGLKVVNTTSKFTNAFTKSINQFPIAHGEGNYYVDAATLATMQANQQILFTYTDNPNGSIADIAGVTNVNGNVFGMMPHPERAVDALLGNVDGRAFFSSIIASLVNQQEAIKA</sequence>
<evidence type="ECO:0000256" key="2">
    <source>
        <dbReference type="ARBA" id="ARBA00022598"/>
    </source>
</evidence>
<dbReference type="PANTHER" id="PTHR47552">
    <property type="entry name" value="PHOSPHORIBOSYLFORMYLGLYCINAMIDINE SYNTHASE SUBUNIT PURQ"/>
    <property type="match status" value="1"/>
</dbReference>
<keyword evidence="2 8" id="KW-0436">Ligase</keyword>
<dbReference type="SUPFAM" id="SSF52317">
    <property type="entry name" value="Class I glutamine amidotransferase-like"/>
    <property type="match status" value="1"/>
</dbReference>
<dbReference type="GO" id="GO:0005737">
    <property type="term" value="C:cytoplasm"/>
    <property type="evidence" value="ECO:0007669"/>
    <property type="project" value="UniProtKB-SubCell"/>
</dbReference>
<dbReference type="Gene3D" id="3.40.50.880">
    <property type="match status" value="1"/>
</dbReference>
<dbReference type="PROSITE" id="PS51273">
    <property type="entry name" value="GATASE_TYPE_1"/>
    <property type="match status" value="1"/>
</dbReference>
<evidence type="ECO:0000256" key="5">
    <source>
        <dbReference type="ARBA" id="ARBA00022801"/>
    </source>
</evidence>
<dbReference type="NCBIfam" id="NF002957">
    <property type="entry name" value="PRK03619.1"/>
    <property type="match status" value="1"/>
</dbReference>
<dbReference type="InterPro" id="IPR010075">
    <property type="entry name" value="PRibForGlyAmidine_synth_PurQ"/>
</dbReference>
<dbReference type="AlphaFoldDB" id="A0A7X6N3M3"/>